<feature type="region of interest" description="Disordered" evidence="1">
    <location>
        <begin position="257"/>
        <end position="331"/>
    </location>
</feature>
<feature type="region of interest" description="Disordered" evidence="1">
    <location>
        <begin position="448"/>
        <end position="547"/>
    </location>
</feature>
<feature type="compositionally biased region" description="Low complexity" evidence="1">
    <location>
        <begin position="33"/>
        <end position="49"/>
    </location>
</feature>
<feature type="compositionally biased region" description="Low complexity" evidence="1">
    <location>
        <begin position="195"/>
        <end position="206"/>
    </location>
</feature>
<dbReference type="EMBL" id="QPFP01000007">
    <property type="protein sequence ID" value="TEB35491.1"/>
    <property type="molecule type" value="Genomic_DNA"/>
</dbReference>
<evidence type="ECO:0000313" key="3">
    <source>
        <dbReference type="Proteomes" id="UP000298030"/>
    </source>
</evidence>
<accession>A0A4Y7TNG0</accession>
<dbReference type="AlphaFoldDB" id="A0A4Y7TNG0"/>
<gene>
    <name evidence="2" type="ORF">FA13DRAFT_1347054</name>
</gene>
<dbReference type="OrthoDB" id="3269047at2759"/>
<feature type="region of interest" description="Disordered" evidence="1">
    <location>
        <begin position="173"/>
        <end position="216"/>
    </location>
</feature>
<keyword evidence="3" id="KW-1185">Reference proteome</keyword>
<reference evidence="2 3" key="1">
    <citation type="journal article" date="2019" name="Nat. Ecol. Evol.">
        <title>Megaphylogeny resolves global patterns of mushroom evolution.</title>
        <authorList>
            <person name="Varga T."/>
            <person name="Krizsan K."/>
            <person name="Foldi C."/>
            <person name="Dima B."/>
            <person name="Sanchez-Garcia M."/>
            <person name="Sanchez-Ramirez S."/>
            <person name="Szollosi G.J."/>
            <person name="Szarkandi J.G."/>
            <person name="Papp V."/>
            <person name="Albert L."/>
            <person name="Andreopoulos W."/>
            <person name="Angelini C."/>
            <person name="Antonin V."/>
            <person name="Barry K.W."/>
            <person name="Bougher N.L."/>
            <person name="Buchanan P."/>
            <person name="Buyck B."/>
            <person name="Bense V."/>
            <person name="Catcheside P."/>
            <person name="Chovatia M."/>
            <person name="Cooper J."/>
            <person name="Damon W."/>
            <person name="Desjardin D."/>
            <person name="Finy P."/>
            <person name="Geml J."/>
            <person name="Haridas S."/>
            <person name="Hughes K."/>
            <person name="Justo A."/>
            <person name="Karasinski D."/>
            <person name="Kautmanova I."/>
            <person name="Kiss B."/>
            <person name="Kocsube S."/>
            <person name="Kotiranta H."/>
            <person name="LaButti K.M."/>
            <person name="Lechner B.E."/>
            <person name="Liimatainen K."/>
            <person name="Lipzen A."/>
            <person name="Lukacs Z."/>
            <person name="Mihaltcheva S."/>
            <person name="Morgado L.N."/>
            <person name="Niskanen T."/>
            <person name="Noordeloos M.E."/>
            <person name="Ohm R.A."/>
            <person name="Ortiz-Santana B."/>
            <person name="Ovrebo C."/>
            <person name="Racz N."/>
            <person name="Riley R."/>
            <person name="Savchenko A."/>
            <person name="Shiryaev A."/>
            <person name="Soop K."/>
            <person name="Spirin V."/>
            <person name="Szebenyi C."/>
            <person name="Tomsovsky M."/>
            <person name="Tulloss R.E."/>
            <person name="Uehling J."/>
            <person name="Grigoriev I.V."/>
            <person name="Vagvolgyi C."/>
            <person name="Papp T."/>
            <person name="Martin F.M."/>
            <person name="Miettinen O."/>
            <person name="Hibbett D.S."/>
            <person name="Nagy L.G."/>
        </authorList>
    </citation>
    <scope>NUCLEOTIDE SEQUENCE [LARGE SCALE GENOMIC DNA]</scope>
    <source>
        <strain evidence="2 3">FP101781</strain>
    </source>
</reference>
<feature type="compositionally biased region" description="Polar residues" evidence="1">
    <location>
        <begin position="257"/>
        <end position="275"/>
    </location>
</feature>
<dbReference type="Proteomes" id="UP000298030">
    <property type="component" value="Unassembled WGS sequence"/>
</dbReference>
<proteinExistence type="predicted"/>
<sequence length="568" mass="60858">MSTSQVLRASNAAPVAQVASDPGSSNRLHKKNTTAATTTRPTTTSKSAAQNLQSKKIPRKTSKPILTWFQRKLGGSMKAKRGENSMIGIDELGFSRQSQTLPRASGRAASSPLPQPAVGGTARQATKRESGSLVRRTTFSDEDNSGYPLAFDDSNSIDRSSYARDSLWSPTSALEADDDASVRPLPPSAPPSPSPSRSSSSYLSDPRTFRSMSASTKPTTILSIDLGNNGMAHIAQVPQNAPTNPVHRIAPHIRNSSLGSSAHVNSGNSITFSALPSSPQQSSGPPSVRQPGSISSLNFLAGSGGHTQAPLHTAHHPRNNPRPSSPPLDNASMLTLASSAFAHPGRGGLHAYSITTTVLGDNASHYGESVAFPDGESTSQFLLGDEDRLDDRDVDASVRALRPRSSRRGSWESEVSRWSARVQPGPGTPSLVRNHSVWTANSVRTGGLSADYRQEDDDDVYDNDRSEQHEFQGIPSILVAKDTEESDSSVLTRDNLEATAGGQGDRGQLHRPSTETIAQAQTNQASPISECPEESKENMKTEVQNEKWELEREKVAKMEKVEDKKASL</sequence>
<feature type="compositionally biased region" description="Pro residues" evidence="1">
    <location>
        <begin position="184"/>
        <end position="194"/>
    </location>
</feature>
<evidence type="ECO:0000313" key="2">
    <source>
        <dbReference type="EMBL" id="TEB35491.1"/>
    </source>
</evidence>
<feature type="compositionally biased region" description="Low complexity" evidence="1">
    <location>
        <begin position="276"/>
        <end position="293"/>
    </location>
</feature>
<protein>
    <submittedName>
        <fullName evidence="2">Uncharacterized protein</fullName>
    </submittedName>
</protein>
<evidence type="ECO:0000256" key="1">
    <source>
        <dbReference type="SAM" id="MobiDB-lite"/>
    </source>
</evidence>
<feature type="compositionally biased region" description="Polar residues" evidence="1">
    <location>
        <begin position="514"/>
        <end position="527"/>
    </location>
</feature>
<feature type="region of interest" description="Disordered" evidence="1">
    <location>
        <begin position="1"/>
        <end position="63"/>
    </location>
</feature>
<feature type="compositionally biased region" description="Basic and acidic residues" evidence="1">
    <location>
        <begin position="533"/>
        <end position="547"/>
    </location>
</feature>
<comment type="caution">
    <text evidence="2">The sequence shown here is derived from an EMBL/GenBank/DDBJ whole genome shotgun (WGS) entry which is preliminary data.</text>
</comment>
<name>A0A4Y7TNG0_COPMI</name>
<organism evidence="2 3">
    <name type="scientific">Coprinellus micaceus</name>
    <name type="common">Glistening ink-cap mushroom</name>
    <name type="synonym">Coprinus micaceus</name>
    <dbReference type="NCBI Taxonomy" id="71717"/>
    <lineage>
        <taxon>Eukaryota</taxon>
        <taxon>Fungi</taxon>
        <taxon>Dikarya</taxon>
        <taxon>Basidiomycota</taxon>
        <taxon>Agaricomycotina</taxon>
        <taxon>Agaricomycetes</taxon>
        <taxon>Agaricomycetidae</taxon>
        <taxon>Agaricales</taxon>
        <taxon>Agaricineae</taxon>
        <taxon>Psathyrellaceae</taxon>
        <taxon>Coprinellus</taxon>
    </lineage>
</organism>
<feature type="region of interest" description="Disordered" evidence="1">
    <location>
        <begin position="90"/>
        <end position="157"/>
    </location>
</feature>